<organism evidence="6 7">
    <name type="scientific">Escallonia herrerae</name>
    <dbReference type="NCBI Taxonomy" id="1293975"/>
    <lineage>
        <taxon>Eukaryota</taxon>
        <taxon>Viridiplantae</taxon>
        <taxon>Streptophyta</taxon>
        <taxon>Embryophyta</taxon>
        <taxon>Tracheophyta</taxon>
        <taxon>Spermatophyta</taxon>
        <taxon>Magnoliopsida</taxon>
        <taxon>eudicotyledons</taxon>
        <taxon>Gunneridae</taxon>
        <taxon>Pentapetalae</taxon>
        <taxon>asterids</taxon>
        <taxon>campanulids</taxon>
        <taxon>Escalloniales</taxon>
        <taxon>Escalloniaceae</taxon>
        <taxon>Escallonia</taxon>
    </lineage>
</organism>
<dbReference type="GO" id="GO:0048040">
    <property type="term" value="F:UDP-glucuronate decarboxylase activity"/>
    <property type="evidence" value="ECO:0007669"/>
    <property type="project" value="TreeGrafter"/>
</dbReference>
<evidence type="ECO:0000256" key="2">
    <source>
        <dbReference type="ARBA" id="ARBA00022793"/>
    </source>
</evidence>
<dbReference type="EMBL" id="JAVXUP010000528">
    <property type="protein sequence ID" value="KAK3025835.1"/>
    <property type="molecule type" value="Genomic_DNA"/>
</dbReference>
<comment type="caution">
    <text evidence="6">The sequence shown here is derived from an EMBL/GenBank/DDBJ whole genome shotgun (WGS) entry which is preliminary data.</text>
</comment>
<keyword evidence="7" id="KW-1185">Reference proteome</keyword>
<evidence type="ECO:0000313" key="7">
    <source>
        <dbReference type="Proteomes" id="UP001188597"/>
    </source>
</evidence>
<dbReference type="Proteomes" id="UP001188597">
    <property type="component" value="Unassembled WGS sequence"/>
</dbReference>
<accession>A0AA88WQC7</accession>
<reference evidence="6" key="1">
    <citation type="submission" date="2022-12" db="EMBL/GenBank/DDBJ databases">
        <title>Draft genome assemblies for two species of Escallonia (Escalloniales).</title>
        <authorList>
            <person name="Chanderbali A."/>
            <person name="Dervinis C."/>
            <person name="Anghel I."/>
            <person name="Soltis D."/>
            <person name="Soltis P."/>
            <person name="Zapata F."/>
        </authorList>
    </citation>
    <scope>NUCLEOTIDE SEQUENCE</scope>
    <source>
        <strain evidence="6">UCBG64.0493</strain>
        <tissue evidence="6">Leaf</tissue>
    </source>
</reference>
<feature type="compositionally biased region" description="Polar residues" evidence="5">
    <location>
        <begin position="1"/>
        <end position="14"/>
    </location>
</feature>
<evidence type="ECO:0000313" key="6">
    <source>
        <dbReference type="EMBL" id="KAK3025835.1"/>
    </source>
</evidence>
<dbReference type="GO" id="GO:0070403">
    <property type="term" value="F:NAD+ binding"/>
    <property type="evidence" value="ECO:0007669"/>
    <property type="project" value="InterPro"/>
</dbReference>
<dbReference type="AlphaFoldDB" id="A0AA88WQC7"/>
<dbReference type="GO" id="GO:0005737">
    <property type="term" value="C:cytoplasm"/>
    <property type="evidence" value="ECO:0007669"/>
    <property type="project" value="TreeGrafter"/>
</dbReference>
<dbReference type="SUPFAM" id="SSF51735">
    <property type="entry name" value="NAD(P)-binding Rossmann-fold domains"/>
    <property type="match status" value="1"/>
</dbReference>
<comment type="cofactor">
    <cofactor evidence="1">
        <name>NAD(+)</name>
        <dbReference type="ChEBI" id="CHEBI:57540"/>
    </cofactor>
</comment>
<proteinExistence type="predicted"/>
<keyword evidence="4" id="KW-0456">Lyase</keyword>
<evidence type="ECO:0000256" key="4">
    <source>
        <dbReference type="ARBA" id="ARBA00023239"/>
    </source>
</evidence>
<dbReference type="InterPro" id="IPR036291">
    <property type="entry name" value="NAD(P)-bd_dom_sf"/>
</dbReference>
<dbReference type="Gene3D" id="3.40.50.720">
    <property type="entry name" value="NAD(P)-binding Rossmann-like Domain"/>
    <property type="match status" value="1"/>
</dbReference>
<dbReference type="PANTHER" id="PTHR43078">
    <property type="entry name" value="UDP-GLUCURONIC ACID DECARBOXYLASE-RELATED"/>
    <property type="match status" value="1"/>
</dbReference>
<feature type="region of interest" description="Disordered" evidence="5">
    <location>
        <begin position="67"/>
        <end position="88"/>
    </location>
</feature>
<dbReference type="InterPro" id="IPR044516">
    <property type="entry name" value="UXS-like"/>
</dbReference>
<keyword evidence="2" id="KW-0210">Decarboxylase</keyword>
<evidence type="ECO:0000256" key="5">
    <source>
        <dbReference type="SAM" id="MobiDB-lite"/>
    </source>
</evidence>
<dbReference type="GO" id="GO:0042732">
    <property type="term" value="P:D-xylose metabolic process"/>
    <property type="evidence" value="ECO:0007669"/>
    <property type="project" value="InterPro"/>
</dbReference>
<protein>
    <recommendedName>
        <fullName evidence="8">UDP-glucuronate decarboxylase</fullName>
    </recommendedName>
</protein>
<evidence type="ECO:0000256" key="1">
    <source>
        <dbReference type="ARBA" id="ARBA00001911"/>
    </source>
</evidence>
<evidence type="ECO:0000256" key="3">
    <source>
        <dbReference type="ARBA" id="ARBA00023027"/>
    </source>
</evidence>
<sequence>MRTQRANNIPTKTPCTPHDSPISTTRPNMTGALESAIKKHMLRETSNATRVQVVQETIDPKAKIEFRPNTVDDPHKRKPDISKAKESLGWEPKVPLRKGLPLMASGSASLATTRKMVPPPPELRRGVPLLIDQKGEEKSFSRVEAIRKLSSPH</sequence>
<evidence type="ECO:0008006" key="8">
    <source>
        <dbReference type="Google" id="ProtNLM"/>
    </source>
</evidence>
<keyword evidence="3" id="KW-0520">NAD</keyword>
<name>A0AA88WQC7_9ASTE</name>
<gene>
    <name evidence="6" type="ORF">RJ639_041283</name>
</gene>
<dbReference type="PANTHER" id="PTHR43078:SF48">
    <property type="entry name" value="UDP-GLUCURONATE DECARBOXYLASE"/>
    <property type="match status" value="1"/>
</dbReference>
<feature type="region of interest" description="Disordered" evidence="5">
    <location>
        <begin position="1"/>
        <end position="28"/>
    </location>
</feature>